<organism evidence="3 4">
    <name type="scientific">Wickerhamomyces anomalus (strain ATCC 58044 / CBS 1984 / NCYC 433 / NRRL Y-366-8)</name>
    <name type="common">Yeast</name>
    <name type="synonym">Hansenula anomala</name>
    <dbReference type="NCBI Taxonomy" id="683960"/>
    <lineage>
        <taxon>Eukaryota</taxon>
        <taxon>Fungi</taxon>
        <taxon>Dikarya</taxon>
        <taxon>Ascomycota</taxon>
        <taxon>Saccharomycotina</taxon>
        <taxon>Saccharomycetes</taxon>
        <taxon>Phaffomycetales</taxon>
        <taxon>Wickerhamomycetaceae</taxon>
        <taxon>Wickerhamomyces</taxon>
    </lineage>
</organism>
<dbReference type="PANTHER" id="PTHR28153:SF1">
    <property type="entry name" value="DUF4484 DOMAIN-CONTAINING PROTEIN"/>
    <property type="match status" value="1"/>
</dbReference>
<dbReference type="InterPro" id="IPR053056">
    <property type="entry name" value="Lipid_Metab_Assoc_Protein"/>
</dbReference>
<accession>A0A1E3P7Y2</accession>
<feature type="region of interest" description="Disordered" evidence="1">
    <location>
        <begin position="1"/>
        <end position="30"/>
    </location>
</feature>
<dbReference type="Pfam" id="PF14831">
    <property type="entry name" value="DUF4484"/>
    <property type="match status" value="1"/>
</dbReference>
<reference evidence="3 4" key="1">
    <citation type="journal article" date="2016" name="Proc. Natl. Acad. Sci. U.S.A.">
        <title>Comparative genomics of biotechnologically important yeasts.</title>
        <authorList>
            <person name="Riley R."/>
            <person name="Haridas S."/>
            <person name="Wolfe K.H."/>
            <person name="Lopes M.R."/>
            <person name="Hittinger C.T."/>
            <person name="Goeker M."/>
            <person name="Salamov A.A."/>
            <person name="Wisecaver J.H."/>
            <person name="Long T.M."/>
            <person name="Calvey C.H."/>
            <person name="Aerts A.L."/>
            <person name="Barry K.W."/>
            <person name="Choi C."/>
            <person name="Clum A."/>
            <person name="Coughlan A.Y."/>
            <person name="Deshpande S."/>
            <person name="Douglass A.P."/>
            <person name="Hanson S.J."/>
            <person name="Klenk H.-P."/>
            <person name="LaButti K.M."/>
            <person name="Lapidus A."/>
            <person name="Lindquist E.A."/>
            <person name="Lipzen A.M."/>
            <person name="Meier-Kolthoff J.P."/>
            <person name="Ohm R.A."/>
            <person name="Otillar R.P."/>
            <person name="Pangilinan J.L."/>
            <person name="Peng Y."/>
            <person name="Rokas A."/>
            <person name="Rosa C.A."/>
            <person name="Scheuner C."/>
            <person name="Sibirny A.A."/>
            <person name="Slot J.C."/>
            <person name="Stielow J.B."/>
            <person name="Sun H."/>
            <person name="Kurtzman C.P."/>
            <person name="Blackwell M."/>
            <person name="Grigoriev I.V."/>
            <person name="Jeffries T.W."/>
        </authorList>
    </citation>
    <scope>NUCLEOTIDE SEQUENCE [LARGE SCALE GENOMIC DNA]</scope>
    <source>
        <strain evidence="4">ATCC 58044 / CBS 1984 / NCYC 433 / NRRL Y-366-8</strain>
    </source>
</reference>
<dbReference type="Pfam" id="PF09804">
    <property type="entry name" value="DENND11"/>
    <property type="match status" value="1"/>
</dbReference>
<keyword evidence="4" id="KW-1185">Reference proteome</keyword>
<feature type="domain" description="DUF4484" evidence="2">
    <location>
        <begin position="470"/>
        <end position="605"/>
    </location>
</feature>
<dbReference type="OrthoDB" id="2152680at2759"/>
<proteinExistence type="predicted"/>
<dbReference type="GeneID" id="30201917"/>
<name>A0A1E3P7Y2_WICAA</name>
<evidence type="ECO:0000256" key="1">
    <source>
        <dbReference type="SAM" id="MobiDB-lite"/>
    </source>
</evidence>
<dbReference type="Proteomes" id="UP000094112">
    <property type="component" value="Unassembled WGS sequence"/>
</dbReference>
<dbReference type="RefSeq" id="XP_019040733.1">
    <property type="nucleotide sequence ID" value="XM_019184671.1"/>
</dbReference>
<evidence type="ECO:0000313" key="3">
    <source>
        <dbReference type="EMBL" id="ODQ61526.1"/>
    </source>
</evidence>
<protein>
    <recommendedName>
        <fullName evidence="2">DUF4484 domain-containing protein</fullName>
    </recommendedName>
</protein>
<gene>
    <name evidence="3" type="ORF">WICANDRAFT_78149</name>
</gene>
<evidence type="ECO:0000259" key="2">
    <source>
        <dbReference type="Pfam" id="PF14831"/>
    </source>
</evidence>
<dbReference type="EMBL" id="KV454209">
    <property type="protein sequence ID" value="ODQ61526.1"/>
    <property type="molecule type" value="Genomic_DNA"/>
</dbReference>
<dbReference type="PANTHER" id="PTHR28153">
    <property type="entry name" value="PROTEIN, PUTATIVE-RELATED"/>
    <property type="match status" value="1"/>
</dbReference>
<dbReference type="GO" id="GO:0005811">
    <property type="term" value="C:lipid droplet"/>
    <property type="evidence" value="ECO:0007669"/>
    <property type="project" value="TreeGrafter"/>
</dbReference>
<dbReference type="InterPro" id="IPR018626">
    <property type="entry name" value="LCHN/Anr2"/>
</dbReference>
<evidence type="ECO:0000313" key="4">
    <source>
        <dbReference type="Proteomes" id="UP000094112"/>
    </source>
</evidence>
<dbReference type="InterPro" id="IPR028115">
    <property type="entry name" value="DUF4484"/>
</dbReference>
<sequence>MASSTPRTPKSPKPSIITQSPRPLSTPQSENASKGLNILLQNAAANATSASPLSAIFLVQFDVKSGYMLKWSKTVSENVSLKGVEYKSLPSGLHEVERDVISFVQLQQGDPEPESQPFDNLLYGVSVFHQNLNESVGGSRNKVKMFSLGILVDPLTQVYAKSSVSKFSGDLPTWKPMHFTTGLEYVDQLHKLLDDWDNSSEDYSTFEDFFDKHSSKIDLLDVIGSKSPKATVPKIDTQTLHSSLMGKHHSHHFLLNLTNLLEALGPLIFRVWRSALLRERILLFDAPSVELNCSFAYCLAILSTIPQEIHWLLNESGCWATSSLQFIQPVYSIGVNDIDWLKSLINSDPENHRNTSFIASSTDEILLFKSTLYDISVQFNQPHHVATKVPKVFLVEAAIPGSKNTDPLRATQRDLKRFKVLATEFNLCNEDGELKCPNAAKLTDEAVDSTEDPQQTTESDGVPWWQEVSEPASWRQLAWSGFYWWASAGENEKIEEEQEVDGLKEMGDYNKNEVERSLVLVGYFQNLTKRIFTTIADIINNENEEDSKDNDDSELVDKTIWIEPADIFEMGLDPYSKQDAEFVVKLIQVWWNRKAQVGSKLSNLCCF</sequence>
<dbReference type="AlphaFoldDB" id="A0A1E3P7Y2"/>
<feature type="compositionally biased region" description="Polar residues" evidence="1">
    <location>
        <begin position="16"/>
        <end position="30"/>
    </location>
</feature>